<keyword evidence="1" id="KW-0802">TPR repeat</keyword>
<feature type="compositionally biased region" description="Basic and acidic residues" evidence="2">
    <location>
        <begin position="568"/>
        <end position="579"/>
    </location>
</feature>
<feature type="compositionally biased region" description="Low complexity" evidence="2">
    <location>
        <begin position="1854"/>
        <end position="1869"/>
    </location>
</feature>
<comment type="caution">
    <text evidence="3">The sequence shown here is derived from an EMBL/GenBank/DDBJ whole genome shotgun (WGS) entry which is preliminary data.</text>
</comment>
<feature type="compositionally biased region" description="Polar residues" evidence="2">
    <location>
        <begin position="1371"/>
        <end position="1382"/>
    </location>
</feature>
<feature type="region of interest" description="Disordered" evidence="2">
    <location>
        <begin position="831"/>
        <end position="879"/>
    </location>
</feature>
<dbReference type="PANTHER" id="PTHR45081:SF1">
    <property type="entry name" value="EF HAND FAMILY PROTEIN, PUTATIVE, EXPRESSED-RELATED"/>
    <property type="match status" value="1"/>
</dbReference>
<dbReference type="InterPro" id="IPR011990">
    <property type="entry name" value="TPR-like_helical_dom_sf"/>
</dbReference>
<feature type="region of interest" description="Disordered" evidence="2">
    <location>
        <begin position="2171"/>
        <end position="2190"/>
    </location>
</feature>
<dbReference type="PROSITE" id="PS50293">
    <property type="entry name" value="TPR_REGION"/>
    <property type="match status" value="1"/>
</dbReference>
<feature type="repeat" description="TPR" evidence="1">
    <location>
        <begin position="3050"/>
        <end position="3083"/>
    </location>
</feature>
<feature type="region of interest" description="Disordered" evidence="2">
    <location>
        <begin position="564"/>
        <end position="813"/>
    </location>
</feature>
<name>A0ABP1G2M0_9CHLO</name>
<feature type="region of interest" description="Disordered" evidence="2">
    <location>
        <begin position="2215"/>
        <end position="2237"/>
    </location>
</feature>
<keyword evidence="4" id="KW-1185">Reference proteome</keyword>
<evidence type="ECO:0000256" key="1">
    <source>
        <dbReference type="PROSITE-ProRule" id="PRU00339"/>
    </source>
</evidence>
<feature type="compositionally biased region" description="Low complexity" evidence="2">
    <location>
        <begin position="87"/>
        <end position="104"/>
    </location>
</feature>
<proteinExistence type="predicted"/>
<gene>
    <name evidence="3" type="primary">g7709</name>
    <name evidence="3" type="ORF">VP750_LOCUS6599</name>
</gene>
<feature type="region of interest" description="Disordered" evidence="2">
    <location>
        <begin position="2604"/>
        <end position="2687"/>
    </location>
</feature>
<feature type="region of interest" description="Disordered" evidence="2">
    <location>
        <begin position="2303"/>
        <end position="2440"/>
    </location>
</feature>
<dbReference type="PANTHER" id="PTHR45081">
    <property type="entry name" value="EF HAND FAMILY PROTEIN, PUTATIVE, EXPRESSED-RELATED"/>
    <property type="match status" value="1"/>
</dbReference>
<feature type="compositionally biased region" description="Low complexity" evidence="2">
    <location>
        <begin position="711"/>
        <end position="733"/>
    </location>
</feature>
<reference evidence="3 4" key="1">
    <citation type="submission" date="2024-06" db="EMBL/GenBank/DDBJ databases">
        <authorList>
            <person name="Kraege A."/>
            <person name="Thomma B."/>
        </authorList>
    </citation>
    <scope>NUCLEOTIDE SEQUENCE [LARGE SCALE GENOMIC DNA]</scope>
</reference>
<feature type="compositionally biased region" description="Low complexity" evidence="2">
    <location>
        <begin position="499"/>
        <end position="519"/>
    </location>
</feature>
<evidence type="ECO:0000313" key="3">
    <source>
        <dbReference type="EMBL" id="CAL5224940.1"/>
    </source>
</evidence>
<feature type="region of interest" description="Disordered" evidence="2">
    <location>
        <begin position="254"/>
        <end position="326"/>
    </location>
</feature>
<dbReference type="EMBL" id="CAXHTA020000011">
    <property type="protein sequence ID" value="CAL5224940.1"/>
    <property type="molecule type" value="Genomic_DNA"/>
</dbReference>
<feature type="region of interest" description="Disordered" evidence="2">
    <location>
        <begin position="1736"/>
        <end position="1757"/>
    </location>
</feature>
<feature type="compositionally biased region" description="Low complexity" evidence="2">
    <location>
        <begin position="636"/>
        <end position="655"/>
    </location>
</feature>
<dbReference type="Gene3D" id="1.25.40.10">
    <property type="entry name" value="Tetratricopeptide repeat domain"/>
    <property type="match status" value="1"/>
</dbReference>
<feature type="region of interest" description="Disordered" evidence="2">
    <location>
        <begin position="3161"/>
        <end position="3183"/>
    </location>
</feature>
<evidence type="ECO:0000256" key="2">
    <source>
        <dbReference type="SAM" id="MobiDB-lite"/>
    </source>
</evidence>
<accession>A0ABP1G2M0</accession>
<feature type="region of interest" description="Disordered" evidence="2">
    <location>
        <begin position="1465"/>
        <end position="1639"/>
    </location>
</feature>
<feature type="compositionally biased region" description="Basic and acidic residues" evidence="2">
    <location>
        <begin position="1677"/>
        <end position="1696"/>
    </location>
</feature>
<feature type="region of interest" description="Disordered" evidence="2">
    <location>
        <begin position="2549"/>
        <end position="2577"/>
    </location>
</feature>
<feature type="compositionally biased region" description="Polar residues" evidence="2">
    <location>
        <begin position="1839"/>
        <end position="1850"/>
    </location>
</feature>
<feature type="compositionally biased region" description="Polar residues" evidence="2">
    <location>
        <begin position="426"/>
        <end position="435"/>
    </location>
</feature>
<feature type="region of interest" description="Disordered" evidence="2">
    <location>
        <begin position="1419"/>
        <end position="1451"/>
    </location>
</feature>
<feature type="compositionally biased region" description="Basic and acidic residues" evidence="2">
    <location>
        <begin position="2611"/>
        <end position="2621"/>
    </location>
</feature>
<feature type="compositionally biased region" description="Polar residues" evidence="2">
    <location>
        <begin position="1978"/>
        <end position="1991"/>
    </location>
</feature>
<feature type="compositionally biased region" description="Polar residues" evidence="2">
    <location>
        <begin position="1187"/>
        <end position="1201"/>
    </location>
</feature>
<evidence type="ECO:0000313" key="4">
    <source>
        <dbReference type="Proteomes" id="UP001497392"/>
    </source>
</evidence>
<feature type="compositionally biased region" description="Low complexity" evidence="2">
    <location>
        <begin position="2350"/>
        <end position="2374"/>
    </location>
</feature>
<protein>
    <submittedName>
        <fullName evidence="3">G7709 protein</fullName>
    </submittedName>
</protein>
<dbReference type="SUPFAM" id="SSF48452">
    <property type="entry name" value="TPR-like"/>
    <property type="match status" value="1"/>
</dbReference>
<feature type="compositionally biased region" description="Polar residues" evidence="2">
    <location>
        <begin position="2653"/>
        <end position="2663"/>
    </location>
</feature>
<feature type="compositionally biased region" description="Basic and acidic residues" evidence="2">
    <location>
        <begin position="73"/>
        <end position="86"/>
    </location>
</feature>
<feature type="region of interest" description="Disordered" evidence="2">
    <location>
        <begin position="1272"/>
        <end position="1338"/>
    </location>
</feature>
<dbReference type="Pfam" id="PF13432">
    <property type="entry name" value="TPR_16"/>
    <property type="match status" value="2"/>
</dbReference>
<feature type="region of interest" description="Disordered" evidence="2">
    <location>
        <begin position="2739"/>
        <end position="2833"/>
    </location>
</feature>
<feature type="compositionally biased region" description="Acidic residues" evidence="2">
    <location>
        <begin position="699"/>
        <end position="708"/>
    </location>
</feature>
<feature type="region of interest" description="Disordered" evidence="2">
    <location>
        <begin position="1363"/>
        <end position="1406"/>
    </location>
</feature>
<dbReference type="Pfam" id="PF13176">
    <property type="entry name" value="TPR_7"/>
    <property type="match status" value="1"/>
</dbReference>
<dbReference type="Proteomes" id="UP001497392">
    <property type="component" value="Unassembled WGS sequence"/>
</dbReference>
<feature type="compositionally biased region" description="Low complexity" evidence="2">
    <location>
        <begin position="2388"/>
        <end position="2418"/>
    </location>
</feature>
<feature type="compositionally biased region" description="Low complexity" evidence="2">
    <location>
        <begin position="597"/>
        <end position="609"/>
    </location>
</feature>
<organism evidence="3 4">
    <name type="scientific">Coccomyxa viridis</name>
    <dbReference type="NCBI Taxonomy" id="1274662"/>
    <lineage>
        <taxon>Eukaryota</taxon>
        <taxon>Viridiplantae</taxon>
        <taxon>Chlorophyta</taxon>
        <taxon>core chlorophytes</taxon>
        <taxon>Trebouxiophyceae</taxon>
        <taxon>Trebouxiophyceae incertae sedis</taxon>
        <taxon>Coccomyxaceae</taxon>
        <taxon>Coccomyxa</taxon>
    </lineage>
</organism>
<feature type="compositionally biased region" description="Polar residues" evidence="2">
    <location>
        <begin position="3172"/>
        <end position="3183"/>
    </location>
</feature>
<feature type="region of interest" description="Disordered" evidence="2">
    <location>
        <begin position="387"/>
        <end position="451"/>
    </location>
</feature>
<dbReference type="SMART" id="SM00028">
    <property type="entry name" value="TPR"/>
    <property type="match status" value="6"/>
</dbReference>
<feature type="compositionally biased region" description="Low complexity" evidence="2">
    <location>
        <begin position="679"/>
        <end position="696"/>
    </location>
</feature>
<feature type="compositionally biased region" description="Basic and acidic residues" evidence="2">
    <location>
        <begin position="852"/>
        <end position="866"/>
    </location>
</feature>
<feature type="compositionally biased region" description="Low complexity" evidence="2">
    <location>
        <begin position="1930"/>
        <end position="1945"/>
    </location>
</feature>
<dbReference type="PROSITE" id="PS50005">
    <property type="entry name" value="TPR"/>
    <property type="match status" value="3"/>
</dbReference>
<feature type="compositionally biased region" description="Basic and acidic residues" evidence="2">
    <location>
        <begin position="2814"/>
        <end position="2826"/>
    </location>
</feature>
<feature type="compositionally biased region" description="Low complexity" evidence="2">
    <location>
        <begin position="2777"/>
        <end position="2790"/>
    </location>
</feature>
<feature type="region of interest" description="Disordered" evidence="2">
    <location>
        <begin position="475"/>
        <end position="525"/>
    </location>
</feature>
<feature type="compositionally biased region" description="Polar residues" evidence="2">
    <location>
        <begin position="2040"/>
        <end position="2065"/>
    </location>
</feature>
<feature type="region of interest" description="Disordered" evidence="2">
    <location>
        <begin position="1"/>
        <end position="48"/>
    </location>
</feature>
<sequence>MHGCTGVGKEHPQDYWQDADEDFWEDPVSSPDRVNASPATSPVKDAAQRAVAHAATVLRQPAVHGAGTVSVAEPEHEVEAEARAEQVEAQASGQPQPASAAPPSTVQQDGLGMTDDAGEAEPSHQATVDEKLIQRQDGSNIEEVAGAADPGEHVLVGEDLKKQPSDVPAAYPMIVHAGAVPRPPSRQTSSEFLASIAGNPQSMRPARSAASAALRGALDESDGSTAGMQKSPALPVVMAQAPQHLDAVAGVDSSAELPSGSAFGDTAAPKHEPEPAVPGASPLPAAVPTGSAPEGAAQTEGSQSVASAMSEASPAPGAQPVTHARACSPEAGLQPAVTTTLVREAAGSAELAVSGSPKVGTTVPGSPALASIRTGLLPSSMAQILADSASEAGQSGTPASHRISDVGSEEADEAVTPPARRLADASSMSQPSTPTAAHLTPRALSGNGSGQGSPGWGILKVLVERPELAAHPYSGSPADVFSMPGPGKASAGSSLAKQTSAGTDAAEAAAESALGSAPAEEPDLKEGQVPVLAMAPGSIQEKAESAAQDECSAASAAAVVRARVAEQQTRKEPMPDEARAPPSIREMAGAAAQNKESAQSAHAAGHASAVEQESAEGLMPDEAMAPLSMQEKAEAAAEPEGASEPATAAGPATSGVGDTENVQMPDDAHAQSMQEDAKAAAQIGAAAESALTATKAPAEEQDAEEALMPDEALAAVSTAQQAEAAAQGAGVTQSALRAGSAPAEEQDSGNLPMPDEARASVSMQKTTEAAPHKERGARSAGRIETPAAREQASPLQLQPDAALPVLSEQEVAEAATQSATLTLSHTAQVNSHPLELPAPSEAVASVSRKRERPTDLEKLEETEKPGRGSATRLKSPAHVAESAQGRCELLAEITHQTPDASCQTAAAIAGDLAPGAAEAMHAGIYVSAVESHEVAQAVSGRAQVSSSDTPASPVVPDVQAFGAPGTAEVRTEPVDALRKMDGAEAVGQPGSTAGVAPKDGSAFPTPCTHVQDSQPLLQAAKSACSTVGSEASTQVPAHAVAARKLASAELLCDEVLPEADFGMPWHDLMDAASEGQGRDQPTPDQRVKATARSRLGQPLPLSLAHDSARLAAASAGTPEAADDAGNPCACNAREPMAEQVALDSKAATGEAVAALDATDIAPGSAQQETQLVSEKAGVLDAAPEQDASGQPSIGQPSSASEASPKIAAALLEAGSRITVRTAKPRRATVDAPSSAAALLEAVSDTVNSLPTVEAAVSAEVIEPVKTPNPIKVPLQPDLSGSPASIPSGQGLGSPSRFLSRALSSINSLRRGPEDRTPRASAPPIPQGTTSSAVFAEPHVDRLRPSPLRVDEESLAAADIAVQSHAVEVSPSPATTADTQSPDSRLPSPARPAQLLGRKSPGSGQYLPIGIEALPRIGKESATDAPAQQALASQGHSDPAALAKPGPQTPGGIAVVQTQRVSLQPGAHEAPAGLAVADTPAEQQSLPETGASEAAPVQAGSRQAAQKGDTEVEPAQEEASHASQRDSGPSKQAPAFWKSMSGLFAASKASAQPSRESSSYDEDPAGKVTSVVSDTSGIAQARPLYPTQPQPQRLYEDEPVRQSESTVMAERPQSPSTSEALTAPGPSAKSASQPVTAAAHAGSLTAPAEVSLAPQLMKDATRAGSPTAEVEAPCAETAESHSEVRMLSEAEEVRSPERMGISRPSMVVTSPFAVAALQAHCGLDAKTAEAIEAAAMSPKRGPMAQHQPATGRGSAPMNAASALEGLQAELAKGDLPASPASPAPEDLELLGRPAVKSPTPVATLRESRFKAELQKGLEECKAELVDARRPAKGGNKAPVQASQAEPATSDQPGKANAGAPAAFAAEPTDASLAATGSPSAAKETRKAELTGTGEAAKGNGKAQTEAFKAGLGDSGRAAMGAPRAVQEVCQAEPAGSSRAVAAAPHAAAKRPRPQAVKIPEDLASQASDQLSSRGRLPLQSPTAAGKSPSSGRTAAKAATPTPQSRISTPPLPPHKPPAAVRQSFFALPTATGSLERPKLGSSKSTHVSSPSQQPGRAQQQTPTQKLADSKAQGKQEPCTSPEVNSRRATSEGADTPAGPDAPGKQQASGGHRRVASASAADCLGLQTGMSLLDTQNLDELAGTSKQPAFQRAMSMLSTMGSLGTLTCPVVPPAWGSDSEDERSAGSQADSCATSDDIGIFSVPLSSTHVASRAAKLASDRDSEQARSAGAAMEAGRVQREATASRAGADVRPVFMKALQILTDGRQAAAAEPAEGTLPPASFHAKGAAAHYVSVSVSAPAALPQEANSDASSPHAAHVSSTPAAVLAESRSTAEPEPRRSTGGYRPRRLSAAAKPFIPAAPASTDRASAARSLSSVPWQKPDAPWMQKAASPAPALPQPAAALQDSSAPATASSQPQKPGVSSFEGPSKLAPEASAGATLARAPARALDALPGALSNADELASEGAVAGMEAGPSHNPCQRLDFGEAQSSKDDGIWGKLQALRDYHTASEEKEAQEIYEDLEAPILATYEVADIVEAVQSMQAPDKIPAALGGARNAAGPSRFAPPGAQPQEQPSLTGQQASLLSWFTGKLADVASEQQLHAQKSLPALQPMHERESEREAGSRSQGGPSQAAAALDVQQGGELTGMPDGKAVAQSSLLSSYSEMPTAPTVRHGHTMRGSSPEGAGVLDTNTNMDAAVMATAASLFPDPLQTANSEMLFNTMDPLSSINSTMNIHDTIEEGQGTLPGKQAAVRQQQKRSAPGDLLTTAVRVFDEDTASSRPASAALPAAARPDADTQIAPPDEAEEQQGKAASRAAKEKGAEQKAGKSEPPAETLGSVLESAKQAVSGAALGSSLSHALEKLHGNIAQLSATDQFAAHMAIGSLLTTKGRHEEAEGSFEAAVRITPTSARAYFHLGNVQFALQKYAAAETSFHTALKVLHLPADGSLRPKIHVNLGITVEADGRLLAACHHYQTALDYDPVHYRARKLLGSARYALGDLPAARDALQFALTQCPEYADAQCDLGCTLCAMNNVEEAKEHFQAAIRIMPNHLEALFNLANLQRQCGEFEAAVRSYERVLDLSPDSWRGLLNYSVALVGLGRELEAKQALRRAFRLSGYSGKVAEEIEKLRRMAQRGDRQRLGTLMKDISQIVAEEVVDEQPGLKPRRLWGPRSPQRTSSKQMSIGTPGSNVLDTGLLHQLRVVCALRPSALLNLARNGTLKDLQIQGVNMVAAETIMRRLLPQLPPLRFQHLMRVICHEILHHVQDDHPTREVDVGMMLALLAAVSRASCEERLAAAYRLLLWQSGGNLLPRRLAVAYVRLLKMCFGSKYNKHEDNKWAVEHFEDHAELSQADFAMLFSFPVFAALQEYGQDPASQA</sequence>
<feature type="region of interest" description="Disordered" evidence="2">
    <location>
        <begin position="1658"/>
        <end position="1699"/>
    </location>
</feature>
<feature type="region of interest" description="Disordered" evidence="2">
    <location>
        <begin position="67"/>
        <end position="130"/>
    </location>
</feature>
<feature type="region of interest" description="Disordered" evidence="2">
    <location>
        <begin position="1827"/>
        <end position="2114"/>
    </location>
</feature>
<feature type="repeat" description="TPR" evidence="1">
    <location>
        <begin position="2874"/>
        <end position="2907"/>
    </location>
</feature>
<feature type="region of interest" description="Disordered" evidence="2">
    <location>
        <begin position="1180"/>
        <end position="1203"/>
    </location>
</feature>
<feature type="repeat" description="TPR" evidence="1">
    <location>
        <begin position="3016"/>
        <end position="3049"/>
    </location>
</feature>
<dbReference type="InterPro" id="IPR019734">
    <property type="entry name" value="TPR_rpt"/>
</dbReference>